<dbReference type="InterPro" id="IPR002413">
    <property type="entry name" value="V5_allergen-like"/>
</dbReference>
<name>A0A5K1BT61_9MAGN</name>
<dbReference type="InterPro" id="IPR018244">
    <property type="entry name" value="Allrgn_V5/Tpx1_CS"/>
</dbReference>
<dbReference type="PANTHER" id="PTHR10334">
    <property type="entry name" value="CYSTEINE-RICH SECRETORY PROTEIN-RELATED"/>
    <property type="match status" value="1"/>
</dbReference>
<dbReference type="Gene3D" id="3.40.33.10">
    <property type="entry name" value="CAP"/>
    <property type="match status" value="1"/>
</dbReference>
<dbReference type="EMBL" id="LR721781">
    <property type="protein sequence ID" value="VVW19264.1"/>
    <property type="molecule type" value="Genomic_DNA"/>
</dbReference>
<dbReference type="GO" id="GO:0005576">
    <property type="term" value="C:extracellular region"/>
    <property type="evidence" value="ECO:0007669"/>
    <property type="project" value="InterPro"/>
</dbReference>
<evidence type="ECO:0000256" key="2">
    <source>
        <dbReference type="ARBA" id="ARBA00009923"/>
    </source>
</evidence>
<gene>
    <name evidence="7" type="ORF">NYM_LOCUS15907</name>
</gene>
<dbReference type="PRINTS" id="PR00838">
    <property type="entry name" value="V5ALLERGEN"/>
</dbReference>
<proteinExistence type="inferred from homology"/>
<keyword evidence="5" id="KW-0611">Plant defense</keyword>
<evidence type="ECO:0000256" key="1">
    <source>
        <dbReference type="ARBA" id="ARBA00003143"/>
    </source>
</evidence>
<dbReference type="Gramene" id="NC3G0226020.1">
    <property type="protein sequence ID" value="NC3G0226020.1:cds"/>
    <property type="gene ID" value="NC3G0226020"/>
</dbReference>
<reference evidence="7" key="1">
    <citation type="submission" date="2019-09" db="EMBL/GenBank/DDBJ databases">
        <authorList>
            <person name="Zhang L."/>
        </authorList>
    </citation>
    <scope>NUCLEOTIDE SEQUENCE</scope>
</reference>
<dbReference type="AlphaFoldDB" id="A0A5K1BT61"/>
<evidence type="ECO:0000313" key="7">
    <source>
        <dbReference type="EMBL" id="VVW19264.1"/>
    </source>
</evidence>
<dbReference type="SMART" id="SM00198">
    <property type="entry name" value="SCP"/>
    <property type="match status" value="1"/>
</dbReference>
<dbReference type="PRINTS" id="PR00837">
    <property type="entry name" value="V5TPXLIKE"/>
</dbReference>
<protein>
    <recommendedName>
        <fullName evidence="6">SCP domain-containing protein</fullName>
    </recommendedName>
</protein>
<dbReference type="PROSITE" id="PS01010">
    <property type="entry name" value="CRISP_2"/>
    <property type="match status" value="1"/>
</dbReference>
<dbReference type="CDD" id="cd05381">
    <property type="entry name" value="CAP_PR-1"/>
    <property type="match status" value="1"/>
</dbReference>
<comment type="similarity">
    <text evidence="2">Belongs to the CRISP family.</text>
</comment>
<dbReference type="PROSITE" id="PS01009">
    <property type="entry name" value="CRISP_1"/>
    <property type="match status" value="1"/>
</dbReference>
<keyword evidence="5" id="KW-0568">Pathogenesis-related protein</keyword>
<comment type="function">
    <text evidence="1">Probably involved in the defense reaction of plants against pathogens.</text>
</comment>
<accession>A0A5K1BT61</accession>
<dbReference type="SUPFAM" id="SSF55797">
    <property type="entry name" value="PR-1-like"/>
    <property type="match status" value="1"/>
</dbReference>
<dbReference type="FunFam" id="3.40.33.10:FF:000006">
    <property type="entry name" value="Putative pathogenesis-related protein 1"/>
    <property type="match status" value="1"/>
</dbReference>
<keyword evidence="3" id="KW-0732">Signal</keyword>
<dbReference type="InterPro" id="IPR014044">
    <property type="entry name" value="CAP_dom"/>
</dbReference>
<dbReference type="GO" id="GO:0098542">
    <property type="term" value="P:defense response to other organism"/>
    <property type="evidence" value="ECO:0007669"/>
    <property type="project" value="UniProtKB-ARBA"/>
</dbReference>
<dbReference type="InterPro" id="IPR035940">
    <property type="entry name" value="CAP_sf"/>
</dbReference>
<feature type="domain" description="SCP" evidence="6">
    <location>
        <begin position="52"/>
        <end position="185"/>
    </location>
</feature>
<dbReference type="InterPro" id="IPR001283">
    <property type="entry name" value="CRISP-related"/>
</dbReference>
<evidence type="ECO:0000256" key="3">
    <source>
        <dbReference type="ARBA" id="ARBA00022729"/>
    </source>
</evidence>
<sequence length="189" mass="21042">MRTSYWPFLLAAEQTREEMGEPVTGLALKQIILLVFLFHTAEARVLSESNKGLETEFLVPQNAARATVGEPPLAWDGRLAQYAESYANKRRADCDLRHSEGPYGENIFWGSGTDWTPADAVRDWVLEARNYDHHTNSCVRGRKCGHYTQIVWSSTTSVGCAKVTCDGGAGVFMTCNYDPPGNFVGEKPY</sequence>
<evidence type="ECO:0000256" key="4">
    <source>
        <dbReference type="ARBA" id="ARBA00023157"/>
    </source>
</evidence>
<evidence type="ECO:0000256" key="5">
    <source>
        <dbReference type="ARBA" id="ARBA00023265"/>
    </source>
</evidence>
<keyword evidence="4" id="KW-1015">Disulfide bond</keyword>
<organism evidence="7">
    <name type="scientific">Nymphaea colorata</name>
    <name type="common">pocket water lily</name>
    <dbReference type="NCBI Taxonomy" id="210225"/>
    <lineage>
        <taxon>Eukaryota</taxon>
        <taxon>Viridiplantae</taxon>
        <taxon>Streptophyta</taxon>
        <taxon>Embryophyta</taxon>
        <taxon>Tracheophyta</taxon>
        <taxon>Spermatophyta</taxon>
        <taxon>Magnoliopsida</taxon>
        <taxon>Nymphaeales</taxon>
        <taxon>Nymphaeaceae</taxon>
        <taxon>Nymphaea</taxon>
    </lineage>
</organism>
<dbReference type="Pfam" id="PF00188">
    <property type="entry name" value="CAP"/>
    <property type="match status" value="1"/>
</dbReference>
<evidence type="ECO:0000259" key="6">
    <source>
        <dbReference type="SMART" id="SM00198"/>
    </source>
</evidence>